<keyword evidence="2" id="KW-1185">Reference proteome</keyword>
<evidence type="ECO:0000313" key="1">
    <source>
        <dbReference type="EMBL" id="BBH27576.1"/>
    </source>
</evidence>
<reference evidence="1 2" key="1">
    <citation type="submission" date="2018-11" db="EMBL/GenBank/DDBJ databases">
        <title>Novel Erysipelotrichaceae bacterium isolated from small intestine of a swine.</title>
        <authorList>
            <person name="Kim J.S."/>
            <person name="Choe H."/>
            <person name="Lee Y.R."/>
            <person name="Kim K.M."/>
            <person name="Park D.S."/>
        </authorList>
    </citation>
    <scope>NUCLEOTIDE SEQUENCE [LARGE SCALE GENOMIC DNA]</scope>
    <source>
        <strain evidence="1 2">SG0102</strain>
    </source>
</reference>
<dbReference type="EMBL" id="AP019309">
    <property type="protein sequence ID" value="BBH27576.1"/>
    <property type="molecule type" value="Genomic_DNA"/>
</dbReference>
<name>A0A3G9JAI1_9FIRM</name>
<sequence>MEEVSHHYLILIRKKQNKAFASSIYYNTEAIGGYVRKAHASRNGISSHSGSCAY</sequence>
<protein>
    <submittedName>
        <fullName evidence="1">Uncharacterized protein</fullName>
    </submittedName>
</protein>
<dbReference type="Proteomes" id="UP000268059">
    <property type="component" value="Chromosome"/>
</dbReference>
<proteinExistence type="predicted"/>
<gene>
    <name evidence="1" type="ORF">SG0102_25100</name>
</gene>
<dbReference type="RefSeq" id="WP_157983057.1">
    <property type="nucleotide sequence ID" value="NZ_AP019309.1"/>
</dbReference>
<accession>A0A3G9JAI1</accession>
<organism evidence="1 2">
    <name type="scientific">Intestinibaculum porci</name>
    <dbReference type="NCBI Taxonomy" id="2487118"/>
    <lineage>
        <taxon>Bacteria</taxon>
        <taxon>Bacillati</taxon>
        <taxon>Bacillota</taxon>
        <taxon>Erysipelotrichia</taxon>
        <taxon>Erysipelotrichales</taxon>
        <taxon>Erysipelotrichaceae</taxon>
        <taxon>Intestinibaculum</taxon>
    </lineage>
</organism>
<dbReference type="InParanoid" id="A0A3G9JAI1"/>
<evidence type="ECO:0000313" key="2">
    <source>
        <dbReference type="Proteomes" id="UP000268059"/>
    </source>
</evidence>
<dbReference type="KEGG" id="ebm:SG0102_25100"/>
<dbReference type="AlphaFoldDB" id="A0A3G9JAI1"/>